<dbReference type="AlphaFoldDB" id="A0A1F7IGB7"/>
<protein>
    <recommendedName>
        <fullName evidence="2">Antitoxin</fullName>
    </recommendedName>
</protein>
<sequence>MKSLTITSLRENLFKIVDQVIVSGMPQEIERKGKKLKIVLADKVNKLDNLVPHKSIRVNPEKLINAKPYSWKEAEKI</sequence>
<gene>
    <name evidence="3" type="ORF">A2954_00975</name>
</gene>
<evidence type="ECO:0000256" key="2">
    <source>
        <dbReference type="RuleBase" id="RU362080"/>
    </source>
</evidence>
<comment type="caution">
    <text evidence="3">The sequence shown here is derived from an EMBL/GenBank/DDBJ whole genome shotgun (WGS) entry which is preliminary data.</text>
</comment>
<dbReference type="Pfam" id="PF02604">
    <property type="entry name" value="PhdYeFM_antitox"/>
    <property type="match status" value="1"/>
</dbReference>
<dbReference type="InterPro" id="IPR036165">
    <property type="entry name" value="YefM-like_sf"/>
</dbReference>
<evidence type="ECO:0000313" key="4">
    <source>
        <dbReference type="Proteomes" id="UP000177698"/>
    </source>
</evidence>
<evidence type="ECO:0000313" key="3">
    <source>
        <dbReference type="EMBL" id="OGK42400.1"/>
    </source>
</evidence>
<proteinExistence type="inferred from homology"/>
<dbReference type="Gene3D" id="3.40.1620.10">
    <property type="entry name" value="YefM-like domain"/>
    <property type="match status" value="1"/>
</dbReference>
<accession>A0A1F7IGB7</accession>
<dbReference type="EMBL" id="MGAG01000002">
    <property type="protein sequence ID" value="OGK42400.1"/>
    <property type="molecule type" value="Genomic_DNA"/>
</dbReference>
<organism evidence="3 4">
    <name type="scientific">Candidatus Roizmanbacteria bacterium RIFCSPLOWO2_01_FULL_37_12</name>
    <dbReference type="NCBI Taxonomy" id="1802056"/>
    <lineage>
        <taxon>Bacteria</taxon>
        <taxon>Candidatus Roizmaniibacteriota</taxon>
    </lineage>
</organism>
<dbReference type="Proteomes" id="UP000177698">
    <property type="component" value="Unassembled WGS sequence"/>
</dbReference>
<comment type="similarity">
    <text evidence="1 2">Belongs to the phD/YefM antitoxin family.</text>
</comment>
<dbReference type="SUPFAM" id="SSF143120">
    <property type="entry name" value="YefM-like"/>
    <property type="match status" value="1"/>
</dbReference>
<dbReference type="InterPro" id="IPR006442">
    <property type="entry name" value="Antitoxin_Phd/YefM"/>
</dbReference>
<dbReference type="STRING" id="1802056.A2954_00975"/>
<comment type="function">
    <text evidence="2">Antitoxin component of a type II toxin-antitoxin (TA) system.</text>
</comment>
<name>A0A1F7IGB7_9BACT</name>
<evidence type="ECO:0000256" key="1">
    <source>
        <dbReference type="ARBA" id="ARBA00009981"/>
    </source>
</evidence>
<reference evidence="3 4" key="1">
    <citation type="journal article" date="2016" name="Nat. Commun.">
        <title>Thousands of microbial genomes shed light on interconnected biogeochemical processes in an aquifer system.</title>
        <authorList>
            <person name="Anantharaman K."/>
            <person name="Brown C.T."/>
            <person name="Hug L.A."/>
            <person name="Sharon I."/>
            <person name="Castelle C.J."/>
            <person name="Probst A.J."/>
            <person name="Thomas B.C."/>
            <person name="Singh A."/>
            <person name="Wilkins M.J."/>
            <person name="Karaoz U."/>
            <person name="Brodie E.L."/>
            <person name="Williams K.H."/>
            <person name="Hubbard S.S."/>
            <person name="Banfield J.F."/>
        </authorList>
    </citation>
    <scope>NUCLEOTIDE SEQUENCE [LARGE SCALE GENOMIC DNA]</scope>
</reference>